<evidence type="ECO:0000313" key="1">
    <source>
        <dbReference type="EMBL" id="NSL87122.1"/>
    </source>
</evidence>
<gene>
    <name evidence="1" type="ORF">ECE50_009790</name>
</gene>
<dbReference type="Proteomes" id="UP000281028">
    <property type="component" value="Unassembled WGS sequence"/>
</dbReference>
<protein>
    <submittedName>
        <fullName evidence="1">Uncharacterized protein</fullName>
    </submittedName>
</protein>
<dbReference type="OrthoDB" id="102112at2"/>
<dbReference type="EMBL" id="RIAR02000001">
    <property type="protein sequence ID" value="NSL87122.1"/>
    <property type="molecule type" value="Genomic_DNA"/>
</dbReference>
<accession>A0A3S1CZU4</accession>
<proteinExistence type="predicted"/>
<reference evidence="1" key="1">
    <citation type="submission" date="2020-05" db="EMBL/GenBank/DDBJ databases">
        <title>Chitinophaga laudate sp. nov., isolated from a tropical peat swamp.</title>
        <authorList>
            <person name="Goh C.B.S."/>
            <person name="Lee M.S."/>
            <person name="Parimannan S."/>
            <person name="Pasbakhsh P."/>
            <person name="Yule C.M."/>
            <person name="Rajandas H."/>
            <person name="Loke S."/>
            <person name="Croft L."/>
            <person name="Tan J.B.L."/>
        </authorList>
    </citation>
    <scope>NUCLEOTIDE SEQUENCE</scope>
    <source>
        <strain evidence="1">Mgbs1</strain>
    </source>
</reference>
<organism evidence="1 2">
    <name type="scientific">Chitinophaga solisilvae</name>
    <dbReference type="NCBI Taxonomy" id="1233460"/>
    <lineage>
        <taxon>Bacteria</taxon>
        <taxon>Pseudomonadati</taxon>
        <taxon>Bacteroidota</taxon>
        <taxon>Chitinophagia</taxon>
        <taxon>Chitinophagales</taxon>
        <taxon>Chitinophagaceae</taxon>
        <taxon>Chitinophaga</taxon>
    </lineage>
</organism>
<dbReference type="AlphaFoldDB" id="A0A3S1CZU4"/>
<sequence length="398" mass="46065">MKIIKTFIFRFLAVYFFIFAVQTMFTPGGLLPDYFWDKPVTLAGKLLIDRDYFISESTLRYGDTPYNYLLVFCLLVIAFTATLIWQIADRRRKNDDRPAFLFMELLRYGLASCMFTYGIIKVMGTQFGATSFSGLDQRFGEKSPMEVLWTFMGYSYAYTAFTGILEILSGALLLFRRTKIAGALLSIGLTANIAMMNLSYDIPVKILSIHLFLISWFILIPDSRRLLNFFFLNQPVSPSPPLPLFIDTWPRMIRITMACLPFILVIYLQARKTFITYKIRQTQAPGPIAGGYEVIYMSPVGIVTWNDLYINSISYAVIRDIQGDKKTDTIRNELSMINIRSNLSDMEFHYARPQNDELVLTGKVDNKNAIIRLKKKNSAQYRLNNYKFRWVNEYADQR</sequence>
<comment type="caution">
    <text evidence="1">The sequence shown here is derived from an EMBL/GenBank/DDBJ whole genome shotgun (WGS) entry which is preliminary data.</text>
</comment>
<evidence type="ECO:0000313" key="2">
    <source>
        <dbReference type="Proteomes" id="UP000281028"/>
    </source>
</evidence>
<name>A0A3S1CZU4_9BACT</name>
<keyword evidence="2" id="KW-1185">Reference proteome</keyword>